<dbReference type="PANTHER" id="PTHR43798:SF5">
    <property type="entry name" value="MONOACYLGLYCEROL LIPASE ABHD6"/>
    <property type="match status" value="1"/>
</dbReference>
<evidence type="ECO:0000313" key="4">
    <source>
        <dbReference type="EMBL" id="SPN96940.1"/>
    </source>
</evidence>
<feature type="region of interest" description="Disordered" evidence="1">
    <location>
        <begin position="235"/>
        <end position="266"/>
    </location>
</feature>
<dbReference type="EMBL" id="ONZQ02000001">
    <property type="protein sequence ID" value="SPN96940.1"/>
    <property type="molecule type" value="Genomic_DNA"/>
</dbReference>
<keyword evidence="5" id="KW-1185">Reference proteome</keyword>
<feature type="compositionally biased region" description="Low complexity" evidence="1">
    <location>
        <begin position="254"/>
        <end position="264"/>
    </location>
</feature>
<dbReference type="GO" id="GO:0046464">
    <property type="term" value="P:acylglycerol catabolic process"/>
    <property type="evidence" value="ECO:0007669"/>
    <property type="project" value="TreeGrafter"/>
</dbReference>
<dbReference type="InterPro" id="IPR000073">
    <property type="entry name" value="AB_hydrolase_1"/>
</dbReference>
<evidence type="ECO:0000256" key="1">
    <source>
        <dbReference type="SAM" id="MobiDB-lite"/>
    </source>
</evidence>
<keyword evidence="2" id="KW-0472">Membrane</keyword>
<dbReference type="InterPro" id="IPR022742">
    <property type="entry name" value="Hydrolase_4"/>
</dbReference>
<dbReference type="GO" id="GO:0047372">
    <property type="term" value="F:monoacylglycerol lipase activity"/>
    <property type="evidence" value="ECO:0007669"/>
    <property type="project" value="TreeGrafter"/>
</dbReference>
<comment type="caution">
    <text evidence="4">The sequence shown here is derived from an EMBL/GenBank/DDBJ whole genome shotgun (WGS) entry which is preliminary data.</text>
</comment>
<accession>A0AAE8MNU5</accession>
<gene>
    <name evidence="4" type="ORF">DNG_00459</name>
</gene>
<dbReference type="AlphaFoldDB" id="A0AAE8MNU5"/>
<evidence type="ECO:0000313" key="5">
    <source>
        <dbReference type="Proteomes" id="UP001187682"/>
    </source>
</evidence>
<dbReference type="SUPFAM" id="SSF53474">
    <property type="entry name" value="alpha/beta-Hydrolases"/>
    <property type="match status" value="1"/>
</dbReference>
<dbReference type="PRINTS" id="PR00111">
    <property type="entry name" value="ABHYDROLASE"/>
</dbReference>
<dbReference type="InterPro" id="IPR029058">
    <property type="entry name" value="AB_hydrolase_fold"/>
</dbReference>
<proteinExistence type="predicted"/>
<dbReference type="InterPro" id="IPR050266">
    <property type="entry name" value="AB_hydrolase_sf"/>
</dbReference>
<dbReference type="Gene3D" id="3.40.50.1820">
    <property type="entry name" value="alpha/beta hydrolase"/>
    <property type="match status" value="1"/>
</dbReference>
<keyword evidence="2" id="KW-0812">Transmembrane</keyword>
<keyword evidence="4" id="KW-0378">Hydrolase</keyword>
<reference evidence="4" key="1">
    <citation type="submission" date="2018-03" db="EMBL/GenBank/DDBJ databases">
        <authorList>
            <person name="Guldener U."/>
        </authorList>
    </citation>
    <scope>NUCLEOTIDE SEQUENCE</scope>
</reference>
<dbReference type="Proteomes" id="UP001187682">
    <property type="component" value="Unassembled WGS sequence"/>
</dbReference>
<feature type="domain" description="Serine aminopeptidase S33" evidence="3">
    <location>
        <begin position="93"/>
        <end position="214"/>
    </location>
</feature>
<dbReference type="PANTHER" id="PTHR43798">
    <property type="entry name" value="MONOACYLGLYCEROL LIPASE"/>
    <property type="match status" value="1"/>
</dbReference>
<name>A0AAE8MNU5_9PEZI</name>
<dbReference type="GO" id="GO:0016020">
    <property type="term" value="C:membrane"/>
    <property type="evidence" value="ECO:0007669"/>
    <property type="project" value="TreeGrafter"/>
</dbReference>
<sequence length="416" mass="45188">MSLLLDDILDIGPALVAAIATATVAFLWLARAALYPPSQSILPNPLRTKIPYLSEKEVARLEYGPDAYPGARDVSTPYGTMRVYEWGPENGEKILFIHGISTSCMTVSVLAQAMVERGHRVMIFDLFGRGFTDGVGDLPHDPRLYVTQALLALASSPISWTGNDAFRLVGYSMGGGIAVHIAATFPHMVSSLILLAPAGLIRESNFGIVSRILFRTGLVPDALLTRLARQRLRKPIASSVTKKKSPTPSPPRESSPTVSSVLGGSSDGGGVSGHNLRHSLHSLANKESMTDIAVAEAANPGSGPVAAIEKRVLDYIAWMAEHHSGFVHAFLSSLRHAPLVNQHAVWEKLAAREPGTTCVLLARDDEVIDPDDYTDDGLHLLGGEERVRWRVVEGGHDFVMTHSEEILRELDEFWRV</sequence>
<dbReference type="Pfam" id="PF12146">
    <property type="entry name" value="Hydrolase_4"/>
    <property type="match status" value="1"/>
</dbReference>
<evidence type="ECO:0000259" key="3">
    <source>
        <dbReference type="Pfam" id="PF12146"/>
    </source>
</evidence>
<keyword evidence="2" id="KW-1133">Transmembrane helix</keyword>
<organism evidence="4 5">
    <name type="scientific">Cephalotrichum gorgonifer</name>
    <dbReference type="NCBI Taxonomy" id="2041049"/>
    <lineage>
        <taxon>Eukaryota</taxon>
        <taxon>Fungi</taxon>
        <taxon>Dikarya</taxon>
        <taxon>Ascomycota</taxon>
        <taxon>Pezizomycotina</taxon>
        <taxon>Sordariomycetes</taxon>
        <taxon>Hypocreomycetidae</taxon>
        <taxon>Microascales</taxon>
        <taxon>Microascaceae</taxon>
        <taxon>Cephalotrichum</taxon>
    </lineage>
</organism>
<evidence type="ECO:0000256" key="2">
    <source>
        <dbReference type="SAM" id="Phobius"/>
    </source>
</evidence>
<feature type="transmembrane region" description="Helical" evidence="2">
    <location>
        <begin position="12"/>
        <end position="30"/>
    </location>
</feature>
<protein>
    <submittedName>
        <fullName evidence="4">Related to 2-hydroxy-6-oxo-6-phenylhexa-2,4-dienoate hydrolase</fullName>
    </submittedName>
</protein>